<proteinExistence type="predicted"/>
<accession>A0A4Y2MHT0</accession>
<organism evidence="1 2">
    <name type="scientific">Araneus ventricosus</name>
    <name type="common">Orbweaver spider</name>
    <name type="synonym">Epeira ventricosa</name>
    <dbReference type="NCBI Taxonomy" id="182803"/>
    <lineage>
        <taxon>Eukaryota</taxon>
        <taxon>Metazoa</taxon>
        <taxon>Ecdysozoa</taxon>
        <taxon>Arthropoda</taxon>
        <taxon>Chelicerata</taxon>
        <taxon>Arachnida</taxon>
        <taxon>Araneae</taxon>
        <taxon>Araneomorphae</taxon>
        <taxon>Entelegynae</taxon>
        <taxon>Araneoidea</taxon>
        <taxon>Araneidae</taxon>
        <taxon>Araneus</taxon>
    </lineage>
</organism>
<sequence>MPSSPNLYQCLMGSLSFVGEANSSTRDMLTSTPNTFHTISPFLVQKLLTLCIGELQNVKLRSVDLLVQADSKQASVISKLTNLGTFSVMSLHKTLNAS</sequence>
<protein>
    <submittedName>
        <fullName evidence="1">Uncharacterized protein</fullName>
    </submittedName>
</protein>
<evidence type="ECO:0000313" key="1">
    <source>
        <dbReference type="EMBL" id="GBN26711.1"/>
    </source>
</evidence>
<gene>
    <name evidence="1" type="ORF">AVEN_56148_1</name>
</gene>
<reference evidence="1 2" key="1">
    <citation type="journal article" date="2019" name="Sci. Rep.">
        <title>Orb-weaving spider Araneus ventricosus genome elucidates the spidroin gene catalogue.</title>
        <authorList>
            <person name="Kono N."/>
            <person name="Nakamura H."/>
            <person name="Ohtoshi R."/>
            <person name="Moran D.A.P."/>
            <person name="Shinohara A."/>
            <person name="Yoshida Y."/>
            <person name="Fujiwara M."/>
            <person name="Mori M."/>
            <person name="Tomita M."/>
            <person name="Arakawa K."/>
        </authorList>
    </citation>
    <scope>NUCLEOTIDE SEQUENCE [LARGE SCALE GENOMIC DNA]</scope>
</reference>
<dbReference type="Proteomes" id="UP000499080">
    <property type="component" value="Unassembled WGS sequence"/>
</dbReference>
<comment type="caution">
    <text evidence="1">The sequence shown here is derived from an EMBL/GenBank/DDBJ whole genome shotgun (WGS) entry which is preliminary data.</text>
</comment>
<evidence type="ECO:0000313" key="2">
    <source>
        <dbReference type="Proteomes" id="UP000499080"/>
    </source>
</evidence>
<dbReference type="AlphaFoldDB" id="A0A4Y2MHT0"/>
<name>A0A4Y2MHT0_ARAVE</name>
<dbReference type="OrthoDB" id="6434843at2759"/>
<keyword evidence="2" id="KW-1185">Reference proteome</keyword>
<dbReference type="EMBL" id="BGPR01007422">
    <property type="protein sequence ID" value="GBN26711.1"/>
    <property type="molecule type" value="Genomic_DNA"/>
</dbReference>